<dbReference type="InterPro" id="IPR026845">
    <property type="entry name" value="NXPH/NXPE"/>
</dbReference>
<feature type="domain" description="NXPE C-terminal" evidence="3">
    <location>
        <begin position="356"/>
        <end position="568"/>
    </location>
</feature>
<accession>A0ABD0XP79</accession>
<organism evidence="4 5">
    <name type="scientific">Umbra pygmaea</name>
    <name type="common">Eastern mudminnow</name>
    <dbReference type="NCBI Taxonomy" id="75934"/>
    <lineage>
        <taxon>Eukaryota</taxon>
        <taxon>Metazoa</taxon>
        <taxon>Chordata</taxon>
        <taxon>Craniata</taxon>
        <taxon>Vertebrata</taxon>
        <taxon>Euteleostomi</taxon>
        <taxon>Actinopterygii</taxon>
        <taxon>Neopterygii</taxon>
        <taxon>Teleostei</taxon>
        <taxon>Protacanthopterygii</taxon>
        <taxon>Esociformes</taxon>
        <taxon>Umbridae</taxon>
        <taxon>Umbra</taxon>
    </lineage>
</organism>
<gene>
    <name evidence="4" type="ORF">UPYG_G00025310</name>
</gene>
<dbReference type="GO" id="GO:0007399">
    <property type="term" value="P:nervous system development"/>
    <property type="evidence" value="ECO:0007669"/>
    <property type="project" value="UniProtKB-ARBA"/>
</dbReference>
<name>A0ABD0XP79_UMBPY</name>
<evidence type="ECO:0000313" key="4">
    <source>
        <dbReference type="EMBL" id="KAL1022337.1"/>
    </source>
</evidence>
<evidence type="ECO:0000256" key="1">
    <source>
        <dbReference type="ARBA" id="ARBA00005431"/>
    </source>
</evidence>
<proteinExistence type="inferred from homology"/>
<dbReference type="Proteomes" id="UP001557470">
    <property type="component" value="Unassembled WGS sequence"/>
</dbReference>
<sequence>MSLKGTGTMLKWLSKYACIFYLLTLSGLTFLFCNMNILEWNYNCPLGLCNIQSEDPPPLERKQTFCSHLDKEPSAEEALEELDLLESNSWPGPPHQLTSIPIEKTSDPAHSLFVILPAEGGRMRQVGDQLEARVIINDFKGNPKSYGGDFLLARLHSPQLGAAIAGQVLDHKNGSYSAFFPLLWEGPVQAEVTLVHPSEAISVLRRLREERPDRVLYGSMFRSGLISETTMCNLCLPTSEQPVCNYTDILTGDPWYCYKPKQNLSCDKRINHFRAGYQNDLLTHQETILFQSAVNIKVRIHATGSDSVTVLPNDKDKPGAEDIFVWSRPGWTTPSGYYYQWLWRGLGDVLIREYNDPAAITQCLKGKMVYMYGDSTVRQYYEFLTRFLPELKEFNLKTPARAGPFMAVDIGNNIMLKYRSHGPPISYIPLSIIQLHYIANELDGLVGGSDTVVIISIWAHFTTFPLEVYIRRIRHIRRAVVRLLDRAPETLVVIRSANLRGQSLKECPIVSDWFAMQLDRVLRAMFKDVKVLLLDAWEMTLAHHLPHNIHPPHPIIKNMINTILSHLCPEVVQN</sequence>
<keyword evidence="2" id="KW-0812">Transmembrane</keyword>
<dbReference type="SUPFAM" id="SSF81296">
    <property type="entry name" value="E set domains"/>
    <property type="match status" value="1"/>
</dbReference>
<keyword evidence="5" id="KW-1185">Reference proteome</keyword>
<evidence type="ECO:0000313" key="5">
    <source>
        <dbReference type="Proteomes" id="UP001557470"/>
    </source>
</evidence>
<comment type="caution">
    <text evidence="4">The sequence shown here is derived from an EMBL/GenBank/DDBJ whole genome shotgun (WGS) entry which is preliminary data.</text>
</comment>
<protein>
    <recommendedName>
        <fullName evidence="3">NXPE C-terminal domain-containing protein</fullName>
    </recommendedName>
</protein>
<evidence type="ECO:0000256" key="2">
    <source>
        <dbReference type="SAM" id="Phobius"/>
    </source>
</evidence>
<dbReference type="PANTHER" id="PTHR16165:SF9">
    <property type="entry name" value="NXPE FAMILY MEMBER 3"/>
    <property type="match status" value="1"/>
</dbReference>
<keyword evidence="2" id="KW-1133">Transmembrane helix</keyword>
<comment type="similarity">
    <text evidence="1">Belongs to the NXPE family.</text>
</comment>
<feature type="transmembrane region" description="Helical" evidence="2">
    <location>
        <begin position="12"/>
        <end position="32"/>
    </location>
</feature>
<dbReference type="AlphaFoldDB" id="A0ABD0XP79"/>
<dbReference type="Pfam" id="PF06312">
    <property type="entry name" value="Neurexophilin"/>
    <property type="match status" value="1"/>
</dbReference>
<keyword evidence="2" id="KW-0472">Membrane</keyword>
<dbReference type="PANTHER" id="PTHR16165">
    <property type="entry name" value="NXPE FAMILY MEMBER"/>
    <property type="match status" value="1"/>
</dbReference>
<reference evidence="4 5" key="1">
    <citation type="submission" date="2024-06" db="EMBL/GenBank/DDBJ databases">
        <authorList>
            <person name="Pan Q."/>
            <person name="Wen M."/>
            <person name="Jouanno E."/>
            <person name="Zahm M."/>
            <person name="Klopp C."/>
            <person name="Cabau C."/>
            <person name="Louis A."/>
            <person name="Berthelot C."/>
            <person name="Parey E."/>
            <person name="Roest Crollius H."/>
            <person name="Montfort J."/>
            <person name="Robinson-Rechavi M."/>
            <person name="Bouchez O."/>
            <person name="Lampietro C."/>
            <person name="Lopez Roques C."/>
            <person name="Donnadieu C."/>
            <person name="Postlethwait J."/>
            <person name="Bobe J."/>
            <person name="Verreycken H."/>
            <person name="Guiguen Y."/>
        </authorList>
    </citation>
    <scope>NUCLEOTIDE SEQUENCE [LARGE SCALE GENOMIC DNA]</scope>
    <source>
        <strain evidence="4">Up_M1</strain>
        <tissue evidence="4">Testis</tissue>
    </source>
</reference>
<dbReference type="Pfam" id="PF24536">
    <property type="entry name" value="NXPE4_C"/>
    <property type="match status" value="1"/>
</dbReference>
<dbReference type="InterPro" id="IPR014756">
    <property type="entry name" value="Ig_E-set"/>
</dbReference>
<dbReference type="EMBL" id="JAGEUA010000001">
    <property type="protein sequence ID" value="KAL1022337.1"/>
    <property type="molecule type" value="Genomic_DNA"/>
</dbReference>
<evidence type="ECO:0000259" key="3">
    <source>
        <dbReference type="Pfam" id="PF24536"/>
    </source>
</evidence>
<dbReference type="InterPro" id="IPR057106">
    <property type="entry name" value="NXPE4_C"/>
</dbReference>